<dbReference type="InterPro" id="IPR011006">
    <property type="entry name" value="CheY-like_superfamily"/>
</dbReference>
<evidence type="ECO:0000256" key="4">
    <source>
        <dbReference type="ARBA" id="ARBA00023125"/>
    </source>
</evidence>
<evidence type="ECO:0000256" key="2">
    <source>
        <dbReference type="ARBA" id="ARBA00023012"/>
    </source>
</evidence>
<organism evidence="8 9">
    <name type="scientific">Rhizobium herbae</name>
    <dbReference type="NCBI Taxonomy" id="508661"/>
    <lineage>
        <taxon>Bacteria</taxon>
        <taxon>Pseudomonadati</taxon>
        <taxon>Pseudomonadota</taxon>
        <taxon>Alphaproteobacteria</taxon>
        <taxon>Hyphomicrobiales</taxon>
        <taxon>Rhizobiaceae</taxon>
        <taxon>Rhizobium/Agrobacterium group</taxon>
        <taxon>Rhizobium</taxon>
    </lineage>
</organism>
<name>A0ABS4EV11_9HYPH</name>
<evidence type="ECO:0000256" key="5">
    <source>
        <dbReference type="ARBA" id="ARBA00023163"/>
    </source>
</evidence>
<comment type="caution">
    <text evidence="8">The sequence shown here is derived from an EMBL/GenBank/DDBJ whole genome shotgun (WGS) entry which is preliminary data.</text>
</comment>
<evidence type="ECO:0000256" key="3">
    <source>
        <dbReference type="ARBA" id="ARBA00023015"/>
    </source>
</evidence>
<dbReference type="CDD" id="cd17574">
    <property type="entry name" value="REC_OmpR"/>
    <property type="match status" value="1"/>
</dbReference>
<dbReference type="EMBL" id="JAGGJV010000011">
    <property type="protein sequence ID" value="MBP1861753.1"/>
    <property type="molecule type" value="Genomic_DNA"/>
</dbReference>
<evidence type="ECO:0000313" key="9">
    <source>
        <dbReference type="Proteomes" id="UP000823786"/>
    </source>
</evidence>
<keyword evidence="9" id="KW-1185">Reference proteome</keyword>
<dbReference type="InterPro" id="IPR001789">
    <property type="entry name" value="Sig_transdc_resp-reg_receiver"/>
</dbReference>
<keyword evidence="1 6" id="KW-0597">Phosphoprotein</keyword>
<keyword evidence="5" id="KW-0804">Transcription</keyword>
<feature type="modified residue" description="4-aspartylphosphate" evidence="6">
    <location>
        <position position="52"/>
    </location>
</feature>
<gene>
    <name evidence="8" type="ORF">J2Z75_005282</name>
</gene>
<feature type="domain" description="Response regulatory" evidence="7">
    <location>
        <begin position="3"/>
        <end position="120"/>
    </location>
</feature>
<dbReference type="Proteomes" id="UP000823786">
    <property type="component" value="Unassembled WGS sequence"/>
</dbReference>
<dbReference type="Pfam" id="PF00072">
    <property type="entry name" value="Response_reg"/>
    <property type="match status" value="1"/>
</dbReference>
<dbReference type="SMART" id="SM00448">
    <property type="entry name" value="REC"/>
    <property type="match status" value="1"/>
</dbReference>
<accession>A0ABS4EV11</accession>
<keyword evidence="3" id="KW-0805">Transcription regulation</keyword>
<protein>
    <submittedName>
        <fullName evidence="8">DNA-binding response OmpR family regulator</fullName>
    </submittedName>
</protein>
<dbReference type="PANTHER" id="PTHR48111">
    <property type="entry name" value="REGULATOR OF RPOS"/>
    <property type="match status" value="1"/>
</dbReference>
<evidence type="ECO:0000313" key="8">
    <source>
        <dbReference type="EMBL" id="MBP1861753.1"/>
    </source>
</evidence>
<dbReference type="PROSITE" id="PS50110">
    <property type="entry name" value="RESPONSE_REGULATORY"/>
    <property type="match status" value="1"/>
</dbReference>
<reference evidence="8 9" key="1">
    <citation type="submission" date="2021-03" db="EMBL/GenBank/DDBJ databases">
        <title>Genomic Encyclopedia of Type Strains, Phase IV (KMG-IV): sequencing the most valuable type-strain genomes for metagenomic binning, comparative biology and taxonomic classification.</title>
        <authorList>
            <person name="Goeker M."/>
        </authorList>
    </citation>
    <scope>NUCLEOTIDE SEQUENCE [LARGE SCALE GENOMIC DNA]</scope>
    <source>
        <strain evidence="8 9">DSM 26427</strain>
    </source>
</reference>
<evidence type="ECO:0000256" key="6">
    <source>
        <dbReference type="PROSITE-ProRule" id="PRU00169"/>
    </source>
</evidence>
<dbReference type="PANTHER" id="PTHR48111:SF1">
    <property type="entry name" value="TWO-COMPONENT RESPONSE REGULATOR ORR33"/>
    <property type="match status" value="1"/>
</dbReference>
<keyword evidence="4 8" id="KW-0238">DNA-binding</keyword>
<dbReference type="RefSeq" id="WP_209856414.1">
    <property type="nucleotide sequence ID" value="NZ_JAGGJV010000011.1"/>
</dbReference>
<proteinExistence type="predicted"/>
<keyword evidence="2" id="KW-0902">Two-component regulatory system</keyword>
<dbReference type="SUPFAM" id="SSF52172">
    <property type="entry name" value="CheY-like"/>
    <property type="match status" value="1"/>
</dbReference>
<dbReference type="InterPro" id="IPR039420">
    <property type="entry name" value="WalR-like"/>
</dbReference>
<dbReference type="Gene3D" id="3.40.50.2300">
    <property type="match status" value="1"/>
</dbReference>
<sequence length="133" mass="14846">MITILCVEDEDDIRNLLVEEISEAGFTTLEATNGKQALDLIISNWPDIVVCDITMPEMNGHQLFAEIQMNHEQLANIPFIFLTALSDKDNMVTALKAGAADYLTKPVDFDLLMAKIQGCVARLENDRKMGRAF</sequence>
<evidence type="ECO:0000256" key="1">
    <source>
        <dbReference type="ARBA" id="ARBA00022553"/>
    </source>
</evidence>
<evidence type="ECO:0000259" key="7">
    <source>
        <dbReference type="PROSITE" id="PS50110"/>
    </source>
</evidence>
<dbReference type="GO" id="GO:0003677">
    <property type="term" value="F:DNA binding"/>
    <property type="evidence" value="ECO:0007669"/>
    <property type="project" value="UniProtKB-KW"/>
</dbReference>